<evidence type="ECO:0000256" key="4">
    <source>
        <dbReference type="ARBA" id="ARBA00022553"/>
    </source>
</evidence>
<dbReference type="RefSeq" id="WP_226584557.1">
    <property type="nucleotide sequence ID" value="NZ_BLAY01000063.1"/>
</dbReference>
<dbReference type="EMBL" id="BLAY01000063">
    <property type="protein sequence ID" value="GET39309.1"/>
    <property type="molecule type" value="Genomic_DNA"/>
</dbReference>
<dbReference type="NCBIfam" id="TIGR00229">
    <property type="entry name" value="sensory_box"/>
    <property type="match status" value="2"/>
</dbReference>
<dbReference type="Gene3D" id="3.30.565.10">
    <property type="entry name" value="Histidine kinase-like ATPase, C-terminal domain"/>
    <property type="match status" value="1"/>
</dbReference>
<dbReference type="AlphaFoldDB" id="A0AAV3WII5"/>
<dbReference type="Pfam" id="PF02518">
    <property type="entry name" value="HATPase_c"/>
    <property type="match status" value="1"/>
</dbReference>
<dbReference type="GO" id="GO:0000155">
    <property type="term" value="F:phosphorelay sensor kinase activity"/>
    <property type="evidence" value="ECO:0007669"/>
    <property type="project" value="InterPro"/>
</dbReference>
<dbReference type="SUPFAM" id="SSF55781">
    <property type="entry name" value="GAF domain-like"/>
    <property type="match status" value="1"/>
</dbReference>
<evidence type="ECO:0000313" key="16">
    <source>
        <dbReference type="EMBL" id="GET39309.1"/>
    </source>
</evidence>
<dbReference type="Gene3D" id="3.30.450.40">
    <property type="match status" value="1"/>
</dbReference>
<dbReference type="InterPro" id="IPR029016">
    <property type="entry name" value="GAF-like_dom_sf"/>
</dbReference>
<dbReference type="InterPro" id="IPR035965">
    <property type="entry name" value="PAS-like_dom_sf"/>
</dbReference>
<evidence type="ECO:0000259" key="11">
    <source>
        <dbReference type="PROSITE" id="PS50046"/>
    </source>
</evidence>
<comment type="catalytic activity">
    <reaction evidence="1">
        <text>ATP + protein L-histidine = ADP + protein N-phospho-L-histidine.</text>
        <dbReference type="EC" id="2.7.13.3"/>
    </reaction>
</comment>
<dbReference type="Gene3D" id="1.10.287.130">
    <property type="match status" value="1"/>
</dbReference>
<evidence type="ECO:0000259" key="14">
    <source>
        <dbReference type="PROSITE" id="PS50112"/>
    </source>
</evidence>
<keyword evidence="6 16" id="KW-0418">Kinase</keyword>
<accession>A0AAV3WII5</accession>
<dbReference type="SMART" id="SM00387">
    <property type="entry name" value="HATPase_c"/>
    <property type="match status" value="1"/>
</dbReference>
<dbReference type="Pfam" id="PF08447">
    <property type="entry name" value="PAS_3"/>
    <property type="match status" value="1"/>
</dbReference>
<dbReference type="InterPro" id="IPR005467">
    <property type="entry name" value="His_kinase_dom"/>
</dbReference>
<keyword evidence="9" id="KW-0175">Coiled coil</keyword>
<dbReference type="CDD" id="cd00130">
    <property type="entry name" value="PAS"/>
    <property type="match status" value="2"/>
</dbReference>
<comment type="caution">
    <text evidence="16">The sequence shown here is derived from an EMBL/GenBank/DDBJ whole genome shotgun (WGS) entry which is preliminary data.</text>
</comment>
<name>A0AAV3WII5_9CYAN</name>
<comment type="similarity">
    <text evidence="2">In the N-terminal section; belongs to the phytochrome family.</text>
</comment>
<dbReference type="InterPro" id="IPR000700">
    <property type="entry name" value="PAS-assoc_C"/>
</dbReference>
<keyword evidence="5" id="KW-0808">Transferase</keyword>
<dbReference type="SMART" id="SM00388">
    <property type="entry name" value="HisKA"/>
    <property type="match status" value="1"/>
</dbReference>
<dbReference type="Pfam" id="PF01590">
    <property type="entry name" value="GAF"/>
    <property type="match status" value="1"/>
</dbReference>
<gene>
    <name evidence="16" type="ORF">MiSe_40730</name>
</gene>
<evidence type="ECO:0000256" key="3">
    <source>
        <dbReference type="ARBA" id="ARBA00012438"/>
    </source>
</evidence>
<evidence type="ECO:0000256" key="9">
    <source>
        <dbReference type="SAM" id="Coils"/>
    </source>
</evidence>
<dbReference type="InterPro" id="IPR003661">
    <property type="entry name" value="HisK_dim/P_dom"/>
</dbReference>
<evidence type="ECO:0000313" key="17">
    <source>
        <dbReference type="Proteomes" id="UP001050975"/>
    </source>
</evidence>
<dbReference type="InterPro" id="IPR036890">
    <property type="entry name" value="HATPase_C_sf"/>
</dbReference>
<protein>
    <recommendedName>
        <fullName evidence="3">histidine kinase</fullName>
        <ecNumber evidence="3">2.7.13.3</ecNumber>
    </recommendedName>
</protein>
<dbReference type="PROSITE" id="PS50113">
    <property type="entry name" value="PAC"/>
    <property type="match status" value="2"/>
</dbReference>
<dbReference type="PANTHER" id="PTHR45339:SF1">
    <property type="entry name" value="HYBRID SIGNAL TRANSDUCTION HISTIDINE KINASE J"/>
    <property type="match status" value="1"/>
</dbReference>
<dbReference type="PROSITE" id="PS50112">
    <property type="entry name" value="PAS"/>
    <property type="match status" value="2"/>
</dbReference>
<dbReference type="SUPFAM" id="SSF55785">
    <property type="entry name" value="PYP-like sensor domain (PAS domain)"/>
    <property type="match status" value="2"/>
</dbReference>
<keyword evidence="17" id="KW-1185">Reference proteome</keyword>
<organism evidence="16 17">
    <name type="scientific">Microseira wollei NIES-4236</name>
    <dbReference type="NCBI Taxonomy" id="2530354"/>
    <lineage>
        <taxon>Bacteria</taxon>
        <taxon>Bacillati</taxon>
        <taxon>Cyanobacteriota</taxon>
        <taxon>Cyanophyceae</taxon>
        <taxon>Oscillatoriophycideae</taxon>
        <taxon>Aerosakkonematales</taxon>
        <taxon>Aerosakkonemataceae</taxon>
        <taxon>Microseira</taxon>
    </lineage>
</organism>
<feature type="domain" description="PAS" evidence="14">
    <location>
        <begin position="258"/>
        <end position="332"/>
    </location>
</feature>
<dbReference type="PROSITE" id="PS50109">
    <property type="entry name" value="HIS_KIN"/>
    <property type="match status" value="1"/>
</dbReference>
<feature type="domain" description="PAC" evidence="15">
    <location>
        <begin position="189"/>
        <end position="239"/>
    </location>
</feature>
<evidence type="ECO:0000256" key="2">
    <source>
        <dbReference type="ARBA" id="ARBA00006402"/>
    </source>
</evidence>
<dbReference type="Pfam" id="PF13426">
    <property type="entry name" value="PAS_9"/>
    <property type="match status" value="1"/>
</dbReference>
<dbReference type="InterPro" id="IPR004358">
    <property type="entry name" value="Sig_transdc_His_kin-like_C"/>
</dbReference>
<evidence type="ECO:0000256" key="7">
    <source>
        <dbReference type="ARBA" id="ARBA00023012"/>
    </source>
</evidence>
<dbReference type="SUPFAM" id="SSF47384">
    <property type="entry name" value="Homodimeric domain of signal transducing histidine kinase"/>
    <property type="match status" value="1"/>
</dbReference>
<dbReference type="SUPFAM" id="SSF55874">
    <property type="entry name" value="ATPase domain of HSP90 chaperone/DNA topoisomerase II/histidine kinase"/>
    <property type="match status" value="1"/>
</dbReference>
<evidence type="ECO:0000256" key="8">
    <source>
        <dbReference type="PROSITE-ProRule" id="PRU00169"/>
    </source>
</evidence>
<dbReference type="CDD" id="cd17546">
    <property type="entry name" value="REC_hyHK_CKI1_RcsC-like"/>
    <property type="match status" value="1"/>
</dbReference>
<dbReference type="PANTHER" id="PTHR45339">
    <property type="entry name" value="HYBRID SIGNAL TRANSDUCTION HISTIDINE KINASE J"/>
    <property type="match status" value="1"/>
</dbReference>
<dbReference type="CDD" id="cd16922">
    <property type="entry name" value="HATPase_EvgS-ArcB-TorS-like"/>
    <property type="match status" value="1"/>
</dbReference>
<evidence type="ECO:0000259" key="12">
    <source>
        <dbReference type="PROSITE" id="PS50109"/>
    </source>
</evidence>
<dbReference type="PROSITE" id="PS50046">
    <property type="entry name" value="PHYTOCHROME_2"/>
    <property type="match status" value="1"/>
</dbReference>
<proteinExistence type="inferred from homology"/>
<dbReference type="InterPro" id="IPR003594">
    <property type="entry name" value="HATPase_dom"/>
</dbReference>
<feature type="domain" description="PAC" evidence="15">
    <location>
        <begin position="335"/>
        <end position="387"/>
    </location>
</feature>
<dbReference type="Proteomes" id="UP001050975">
    <property type="component" value="Unassembled WGS sequence"/>
</dbReference>
<keyword evidence="7" id="KW-0902">Two-component regulatory system</keyword>
<dbReference type="SMART" id="SM00091">
    <property type="entry name" value="PAS"/>
    <property type="match status" value="2"/>
</dbReference>
<feature type="region of interest" description="Disordered" evidence="10">
    <location>
        <begin position="749"/>
        <end position="809"/>
    </location>
</feature>
<dbReference type="PRINTS" id="PR00344">
    <property type="entry name" value="BCTRLSENSOR"/>
</dbReference>
<dbReference type="CDD" id="cd00082">
    <property type="entry name" value="HisKA"/>
    <property type="match status" value="1"/>
</dbReference>
<dbReference type="SMART" id="SM00448">
    <property type="entry name" value="REC"/>
    <property type="match status" value="1"/>
</dbReference>
<dbReference type="SMART" id="SM00086">
    <property type="entry name" value="PAC"/>
    <property type="match status" value="2"/>
</dbReference>
<evidence type="ECO:0000259" key="13">
    <source>
        <dbReference type="PROSITE" id="PS50110"/>
    </source>
</evidence>
<evidence type="ECO:0000259" key="15">
    <source>
        <dbReference type="PROSITE" id="PS50113"/>
    </source>
</evidence>
<dbReference type="InterPro" id="IPR003018">
    <property type="entry name" value="GAF"/>
</dbReference>
<evidence type="ECO:0000256" key="6">
    <source>
        <dbReference type="ARBA" id="ARBA00022777"/>
    </source>
</evidence>
<dbReference type="SMART" id="SM00065">
    <property type="entry name" value="GAF"/>
    <property type="match status" value="1"/>
</dbReference>
<dbReference type="PROSITE" id="PS50110">
    <property type="entry name" value="RESPONSE_REGULATORY"/>
    <property type="match status" value="1"/>
</dbReference>
<dbReference type="InterPro" id="IPR016132">
    <property type="entry name" value="Phyto_chromo_attachment"/>
</dbReference>
<dbReference type="EC" id="2.7.13.3" evidence="3"/>
<feature type="domain" description="Histidine kinase" evidence="12">
    <location>
        <begin position="609"/>
        <end position="891"/>
    </location>
</feature>
<dbReference type="InterPro" id="IPR036097">
    <property type="entry name" value="HisK_dim/P_sf"/>
</dbReference>
<feature type="coiled-coil region" evidence="9">
    <location>
        <begin position="11"/>
        <end position="38"/>
    </location>
</feature>
<dbReference type="Gene3D" id="3.30.450.20">
    <property type="entry name" value="PAS domain"/>
    <property type="match status" value="2"/>
</dbReference>
<feature type="domain" description="PAS" evidence="14">
    <location>
        <begin position="117"/>
        <end position="184"/>
    </location>
</feature>
<dbReference type="Pfam" id="PF00072">
    <property type="entry name" value="Response_reg"/>
    <property type="match status" value="1"/>
</dbReference>
<evidence type="ECO:0000256" key="1">
    <source>
        <dbReference type="ARBA" id="ARBA00000085"/>
    </source>
</evidence>
<feature type="domain" description="Response regulatory" evidence="13">
    <location>
        <begin position="917"/>
        <end position="1047"/>
    </location>
</feature>
<dbReference type="InterPro" id="IPR011006">
    <property type="entry name" value="CheY-like_superfamily"/>
</dbReference>
<feature type="domain" description="Phytochrome chromophore attachment site" evidence="11">
    <location>
        <begin position="407"/>
        <end position="568"/>
    </location>
</feature>
<dbReference type="Pfam" id="PF00512">
    <property type="entry name" value="HisKA"/>
    <property type="match status" value="1"/>
</dbReference>
<sequence length="1145" mass="129387">MADTNFNTDERQQLLAEIARLRLENARFLRENSDLQMTLLTTAEHGDAIEAQLFDANEKLRAEIAQRQLAQAALQQILETVSRDKADLELILQTTTQHGDFIEYELYTQAVESVRQSEDLLRAIAESTPVLMFLTQRQDGVITYANSTASQQLGIEASGILGHYLREFYANPAEEENLLRLLEQQGYVRDYELQINCASGRKIWVSASIHPLPLDGRHTLLTTLYDISDRKQAQEILTGYTQELERQVEHRTAELRSATERLEYLLSSSAAVIYSCKATADFGMTFISQNVSQLVGYEAPELIADSGFWYRQIHPEDVERVLEELTTYLFSEGLHTCEYRFRHQNGTYRWMCDRIRLIRDADGLPIECIGCLIDITKRKHAEEALQESLQREKALSTAIEKMRQTLDIETIFATTTEELRQAIKCDRVLLYRFNPDWSGEFVAESVSQKWPSLLQRSDRASLNNAISHKDCVVKNLSNTNSLHDTYLQQTQGGVYSQGIHYLAVPDIYQAGFNACYLKLLERLQARSYITVPIFCGDKLWGLLATYQNQKPRQWKETEINVVVHFGNQLGVALQQAELLAKTRQQSEALQQAVLAADTANRSKSEFLANMSHELRTPLNAILGFSQIMNRDKSLSLENQKNLAIINRAGEHLLGLIDDILEVSKIEAGRVTFNESSFDLFQLLDNLYKMLQLRTDDKGLQLLFEYSSNIPQYVRTDEGKLRQVLLNLLGNAIKFTSYGGVTLRVKSEQVSQGAGENVNSNSPITHDPRSLDLVGNEAESGNENGQITHDPRSQAVPGNEAEPGNEADPGNAITNYRLCFEVEDTGSGIAAEEIHLLFEPFGQTATGRKSGQGTGLGLPISQKYIHLMGGNIIVSSTPGKGSLFAFDIKISLADTALVQTNRSQQKVLRLSNNQPEYRILVVDDVWESRILLVKLLTSIGFSVCEAENGQEAIETWENWQPHLILMDIRMPVIDGYEATRQIRTQEQKRREGSSITLDQLPISKTIIFALTASAFEEQRQKILLAGCDDFIRKPLQTEIFLEKIRQYLNVKYDYEQETSGTEAQTKKVGKFLSEADYQRRLSQMPPAWVKKVYEAASECCDDVILELIEEIPAEQAALANALTDLIENFQFKKIIQLTKNLAVKSQ</sequence>
<reference evidence="16" key="1">
    <citation type="submission" date="2019-10" db="EMBL/GenBank/DDBJ databases">
        <title>Draft genome sequece of Microseira wollei NIES-4236.</title>
        <authorList>
            <person name="Yamaguchi H."/>
            <person name="Suzuki S."/>
            <person name="Kawachi M."/>
        </authorList>
    </citation>
    <scope>NUCLEOTIDE SEQUENCE</scope>
    <source>
        <strain evidence="16">NIES-4236</strain>
    </source>
</reference>
<feature type="compositionally biased region" description="Polar residues" evidence="10">
    <location>
        <begin position="749"/>
        <end position="763"/>
    </location>
</feature>
<feature type="modified residue" description="4-aspartylphosphate" evidence="8">
    <location>
        <position position="966"/>
    </location>
</feature>
<dbReference type="Gene3D" id="3.40.50.2300">
    <property type="match status" value="1"/>
</dbReference>
<dbReference type="InterPro" id="IPR001789">
    <property type="entry name" value="Sig_transdc_resp-reg_receiver"/>
</dbReference>
<evidence type="ECO:0000256" key="10">
    <source>
        <dbReference type="SAM" id="MobiDB-lite"/>
    </source>
</evidence>
<evidence type="ECO:0000256" key="5">
    <source>
        <dbReference type="ARBA" id="ARBA00022679"/>
    </source>
</evidence>
<dbReference type="InterPro" id="IPR013655">
    <property type="entry name" value="PAS_fold_3"/>
</dbReference>
<dbReference type="InterPro" id="IPR000014">
    <property type="entry name" value="PAS"/>
</dbReference>
<dbReference type="SUPFAM" id="SSF52172">
    <property type="entry name" value="CheY-like"/>
    <property type="match status" value="1"/>
</dbReference>
<dbReference type="InterPro" id="IPR001610">
    <property type="entry name" value="PAC"/>
</dbReference>
<keyword evidence="4 8" id="KW-0597">Phosphoprotein</keyword>